<dbReference type="GO" id="GO:0005737">
    <property type="term" value="C:cytoplasm"/>
    <property type="evidence" value="ECO:0007669"/>
    <property type="project" value="TreeGrafter"/>
</dbReference>
<reference evidence="5" key="1">
    <citation type="submission" date="2020-05" db="EMBL/GenBank/DDBJ databases">
        <authorList>
            <person name="Chiriac C."/>
            <person name="Salcher M."/>
            <person name="Ghai R."/>
            <person name="Kavagutti S V."/>
        </authorList>
    </citation>
    <scope>NUCLEOTIDE SEQUENCE</scope>
</reference>
<evidence type="ECO:0000256" key="1">
    <source>
        <dbReference type="ARBA" id="ARBA00005033"/>
    </source>
</evidence>
<accession>A0A6J6FFB6</accession>
<keyword evidence="4" id="KW-0808">Transferase</keyword>
<evidence type="ECO:0000256" key="2">
    <source>
        <dbReference type="ARBA" id="ARBA00008676"/>
    </source>
</evidence>
<dbReference type="EMBL" id="CAEZTV010000109">
    <property type="protein sequence ID" value="CAB4583188.1"/>
    <property type="molecule type" value="Genomic_DNA"/>
</dbReference>
<dbReference type="EC" id="2.1.2.11" evidence="3"/>
<evidence type="ECO:0000313" key="5">
    <source>
        <dbReference type="EMBL" id="CAB4583188.1"/>
    </source>
</evidence>
<dbReference type="GO" id="GO:0015940">
    <property type="term" value="P:pantothenate biosynthetic process"/>
    <property type="evidence" value="ECO:0007669"/>
    <property type="project" value="InterPro"/>
</dbReference>
<dbReference type="InterPro" id="IPR003700">
    <property type="entry name" value="Pantoate_hydroxy_MeTrfase"/>
</dbReference>
<dbReference type="InterPro" id="IPR040442">
    <property type="entry name" value="Pyrv_kinase-like_dom_sf"/>
</dbReference>
<comment type="pathway">
    <text evidence="1">Cofactor biosynthesis; (R)-pantothenate biosynthesis; (R)-pantoate from 3-methyl-2-oxobutanoate: step 1/2.</text>
</comment>
<evidence type="ECO:0000256" key="4">
    <source>
        <dbReference type="ARBA" id="ARBA00022679"/>
    </source>
</evidence>
<dbReference type="FunFam" id="3.20.20.60:FF:000003">
    <property type="entry name" value="3-methyl-2-oxobutanoate hydroxymethyltransferase"/>
    <property type="match status" value="1"/>
</dbReference>
<organism evidence="5">
    <name type="scientific">freshwater metagenome</name>
    <dbReference type="NCBI Taxonomy" id="449393"/>
    <lineage>
        <taxon>unclassified sequences</taxon>
        <taxon>metagenomes</taxon>
        <taxon>ecological metagenomes</taxon>
    </lineage>
</organism>
<dbReference type="PANTHER" id="PTHR20881">
    <property type="entry name" value="3-METHYL-2-OXOBUTANOATE HYDROXYMETHYLTRANSFERASE"/>
    <property type="match status" value="1"/>
</dbReference>
<dbReference type="NCBIfam" id="TIGR00222">
    <property type="entry name" value="panB"/>
    <property type="match status" value="1"/>
</dbReference>
<dbReference type="AlphaFoldDB" id="A0A6J6FFB6"/>
<name>A0A6J6FFB6_9ZZZZ</name>
<dbReference type="GO" id="GO:0000287">
    <property type="term" value="F:magnesium ion binding"/>
    <property type="evidence" value="ECO:0007669"/>
    <property type="project" value="TreeGrafter"/>
</dbReference>
<evidence type="ECO:0000256" key="3">
    <source>
        <dbReference type="ARBA" id="ARBA00012618"/>
    </source>
</evidence>
<sequence length="269" mass="28420">MSNATISRVSITTLAAKKKAGQRWAMLTCYEQMTAAIFDQADIPVLLVGDSAGNNFLGEENTIPVTVDQLIPLAKAVVSASTKAMVVGDLPFGSYESSPEQALATAIRFFKEAKVQAVKLEGGAKVVPQIEKLIAAGIPVMGHLGLTPQSVHALGGFKVQGRGEDAQRIKADALALQKAGVFAVVLELVPAQLAAEITAELSIPVIGIGAGVNCDAQVLVWTDLMGITENAPKLAKAYRNLRKEMTDAAKEFAQDVATGRFPTEKESFN</sequence>
<proteinExistence type="inferred from homology"/>
<protein>
    <recommendedName>
        <fullName evidence="3">3-methyl-2-oxobutanoate hydroxymethyltransferase</fullName>
        <ecNumber evidence="3">2.1.2.11</ecNumber>
    </recommendedName>
</protein>
<dbReference type="PIRSF" id="PIRSF000388">
    <property type="entry name" value="Pantoate_hydroxy_MeTrfase"/>
    <property type="match status" value="1"/>
</dbReference>
<dbReference type="CDD" id="cd06557">
    <property type="entry name" value="KPHMT-like"/>
    <property type="match status" value="1"/>
</dbReference>
<comment type="similarity">
    <text evidence="2">Belongs to the PanB family.</text>
</comment>
<dbReference type="SUPFAM" id="SSF51621">
    <property type="entry name" value="Phosphoenolpyruvate/pyruvate domain"/>
    <property type="match status" value="1"/>
</dbReference>
<dbReference type="PANTHER" id="PTHR20881:SF0">
    <property type="entry name" value="3-METHYL-2-OXOBUTANOATE HYDROXYMETHYLTRANSFERASE"/>
    <property type="match status" value="1"/>
</dbReference>
<dbReference type="HAMAP" id="MF_00156">
    <property type="entry name" value="PanB"/>
    <property type="match status" value="1"/>
</dbReference>
<dbReference type="NCBIfam" id="NF001452">
    <property type="entry name" value="PRK00311.1"/>
    <property type="match status" value="1"/>
</dbReference>
<dbReference type="GO" id="GO:0003864">
    <property type="term" value="F:3-methyl-2-oxobutanoate hydroxymethyltransferase activity"/>
    <property type="evidence" value="ECO:0007669"/>
    <property type="project" value="UniProtKB-EC"/>
</dbReference>
<gene>
    <name evidence="5" type="ORF">UFOPK1747_00700</name>
</gene>
<dbReference type="Pfam" id="PF02548">
    <property type="entry name" value="Pantoate_transf"/>
    <property type="match status" value="1"/>
</dbReference>
<dbReference type="Gene3D" id="3.20.20.60">
    <property type="entry name" value="Phosphoenolpyruvate-binding domains"/>
    <property type="match status" value="1"/>
</dbReference>
<dbReference type="InterPro" id="IPR015813">
    <property type="entry name" value="Pyrv/PenolPyrv_kinase-like_dom"/>
</dbReference>